<dbReference type="Gene3D" id="3.40.630.40">
    <property type="entry name" value="Zn-dependent exopeptidases"/>
    <property type="match status" value="1"/>
</dbReference>
<accession>A0ABW9JH45</accession>
<dbReference type="RefSeq" id="WP_138730572.1">
    <property type="nucleotide sequence ID" value="NZ_SRMP02000013.1"/>
</dbReference>
<evidence type="ECO:0008006" key="3">
    <source>
        <dbReference type="Google" id="ProtNLM"/>
    </source>
</evidence>
<name>A0ABW9JH45_9SPHI</name>
<sequence>MSFTKLKMKTAVLLLPVLIVVIISFKNGGHKPANTMFTYEGKSYKPGDTVFGFKQYVKLVVGDDDAPLLLGVPHDGVGIGDPQIPETGTTGRDINTLPLAMEIAANFKTATKKRAWIVINTIGRKRVDPNTFPNDVDKRYTHEDGKRTYLSYHSLLKAARERMGEMQKTGKGGLFLDLHGQAHRYQTPQPYISVKGKEMSSSFIDQTELGYGLSGYAISQSDEYLDKLADSSSIAALAKAHPEVPFSQLIRGPYSFGGLLEAEKVVAVPGTNIKTLVADAALFGTDAKGEAKKRPYFNGGYCTRKYGTVVLGSTTGYQDNISSIQAETPGITVRNNEMIREIAAERFNRAIINFLNKWYGYSFKNR</sequence>
<dbReference type="EMBL" id="SRMP02000013">
    <property type="protein sequence ID" value="MFN0291722.1"/>
    <property type="molecule type" value="Genomic_DNA"/>
</dbReference>
<keyword evidence="2" id="KW-1185">Reference proteome</keyword>
<protein>
    <recommendedName>
        <fullName evidence="3">Succinylglutamate desuccinylase/aspartoacylase</fullName>
    </recommendedName>
</protein>
<comment type="caution">
    <text evidence="1">The sequence shown here is derived from an EMBL/GenBank/DDBJ whole genome shotgun (WGS) entry which is preliminary data.</text>
</comment>
<dbReference type="Proteomes" id="UP001517367">
    <property type="component" value="Unassembled WGS sequence"/>
</dbReference>
<reference evidence="1 2" key="1">
    <citation type="submission" date="2024-12" db="EMBL/GenBank/DDBJ databases">
        <authorList>
            <person name="Hu S."/>
        </authorList>
    </citation>
    <scope>NUCLEOTIDE SEQUENCE [LARGE SCALE GENOMIC DNA]</scope>
    <source>
        <strain evidence="1 2">P-25</strain>
    </source>
</reference>
<dbReference type="SUPFAM" id="SSF53187">
    <property type="entry name" value="Zn-dependent exopeptidases"/>
    <property type="match status" value="1"/>
</dbReference>
<proteinExistence type="predicted"/>
<evidence type="ECO:0000313" key="1">
    <source>
        <dbReference type="EMBL" id="MFN0291722.1"/>
    </source>
</evidence>
<organism evidence="1 2">
    <name type="scientific">Pedobacter helvus</name>
    <dbReference type="NCBI Taxonomy" id="2563444"/>
    <lineage>
        <taxon>Bacteria</taxon>
        <taxon>Pseudomonadati</taxon>
        <taxon>Bacteroidota</taxon>
        <taxon>Sphingobacteriia</taxon>
        <taxon>Sphingobacteriales</taxon>
        <taxon>Sphingobacteriaceae</taxon>
        <taxon>Pedobacter</taxon>
    </lineage>
</organism>
<evidence type="ECO:0000313" key="2">
    <source>
        <dbReference type="Proteomes" id="UP001517367"/>
    </source>
</evidence>
<gene>
    <name evidence="1" type="ORF">E5L68_009965</name>
</gene>